<comment type="similarity">
    <text evidence="3">Belongs to the peptidase U32 family.</text>
</comment>
<dbReference type="InterPro" id="IPR051454">
    <property type="entry name" value="RNA/ubiquinone_mod_enzymes"/>
</dbReference>
<dbReference type="EMBL" id="FOUJ01000001">
    <property type="protein sequence ID" value="SFM14246.1"/>
    <property type="molecule type" value="Genomic_DNA"/>
</dbReference>
<sequence>MSLDKNEVKIPELVMGVRNLAALKACRENADAVYFSVDRLSLRSRAQEISTENLADFVEEIHNNGMNGYLAVNSVIYPDNLNELDEVLECAASANVDAIIAWDPATIIKAADKDLRVHISTQANVSNQVTAEFYRSLGASRVVLARELSLAQIKEISEDTEIELEVFVHGAMCQAISGRCYLSAYLLGKSGNCGECSQPCRWEWSLHSDNGAIVDIEGKYLMSAKDLCMIEHIPELVDAGVDAFKVEGRLRNPGYTATISEYYRNALDLFKEGKYEKSKVTPLKERMALEYNRGFSTGFYFGYPGPDSLAYDFDMNASPVKREAVGVVTNYYPKKAAAAVKLLEQGLETGDTIIIEGNTTYLEQEVDSILHEGEKVDSIERGNEIGLAVDDVVRKNDRVFRINKDIARQ</sequence>
<gene>
    <name evidence="4" type="ORF">SAMN04488696_0013</name>
</gene>
<organism evidence="4 5">
    <name type="scientific">Methanolobus profundi</name>
    <dbReference type="NCBI Taxonomy" id="487685"/>
    <lineage>
        <taxon>Archaea</taxon>
        <taxon>Methanobacteriati</taxon>
        <taxon>Methanobacteriota</taxon>
        <taxon>Stenosarchaea group</taxon>
        <taxon>Methanomicrobia</taxon>
        <taxon>Methanosarcinales</taxon>
        <taxon>Methanosarcinaceae</taxon>
        <taxon>Methanolobus</taxon>
    </lineage>
</organism>
<name>A0A1I4NFT1_9EURY</name>
<dbReference type="PROSITE" id="PS01276">
    <property type="entry name" value="PEPTIDASE_U32"/>
    <property type="match status" value="1"/>
</dbReference>
<dbReference type="SUPFAM" id="SSF50447">
    <property type="entry name" value="Translation proteins"/>
    <property type="match status" value="1"/>
</dbReference>
<evidence type="ECO:0000313" key="5">
    <source>
        <dbReference type="Proteomes" id="UP000198535"/>
    </source>
</evidence>
<dbReference type="PANTHER" id="PTHR30217">
    <property type="entry name" value="PEPTIDASE U32 FAMILY"/>
    <property type="match status" value="1"/>
</dbReference>
<protein>
    <submittedName>
        <fullName evidence="4">Putative protease</fullName>
    </submittedName>
</protein>
<evidence type="ECO:0000256" key="1">
    <source>
        <dbReference type="ARBA" id="ARBA00022670"/>
    </source>
</evidence>
<reference evidence="5" key="1">
    <citation type="submission" date="2016-10" db="EMBL/GenBank/DDBJ databases">
        <authorList>
            <person name="Varghese N."/>
            <person name="Submissions S."/>
        </authorList>
    </citation>
    <scope>NUCLEOTIDE SEQUENCE [LARGE SCALE GENOMIC DNA]</scope>
    <source>
        <strain evidence="5">Mob M</strain>
    </source>
</reference>
<keyword evidence="2" id="KW-0378">Hydrolase</keyword>
<evidence type="ECO:0000313" key="4">
    <source>
        <dbReference type="EMBL" id="SFM14246.1"/>
    </source>
</evidence>
<keyword evidence="5" id="KW-1185">Reference proteome</keyword>
<accession>A0A1I4NFT1</accession>
<dbReference type="RefSeq" id="WP_091931481.1">
    <property type="nucleotide sequence ID" value="NZ_FOUJ01000001.1"/>
</dbReference>
<dbReference type="PANTHER" id="PTHR30217:SF6">
    <property type="entry name" value="TRNA HYDROXYLATION PROTEIN P"/>
    <property type="match status" value="1"/>
</dbReference>
<keyword evidence="1 4" id="KW-0645">Protease</keyword>
<dbReference type="STRING" id="487685.SAMN04488696_0013"/>
<evidence type="ECO:0000256" key="3">
    <source>
        <dbReference type="ARBA" id="ARBA00038374"/>
    </source>
</evidence>
<proteinExistence type="inferred from homology"/>
<dbReference type="OrthoDB" id="51464at2157"/>
<dbReference type="Proteomes" id="UP000198535">
    <property type="component" value="Unassembled WGS sequence"/>
</dbReference>
<dbReference type="GO" id="GO:0006508">
    <property type="term" value="P:proteolysis"/>
    <property type="evidence" value="ECO:0007669"/>
    <property type="project" value="UniProtKB-KW"/>
</dbReference>
<dbReference type="AlphaFoldDB" id="A0A1I4NFT1"/>
<dbReference type="Pfam" id="PF01136">
    <property type="entry name" value="Peptidase_U32"/>
    <property type="match status" value="1"/>
</dbReference>
<evidence type="ECO:0000256" key="2">
    <source>
        <dbReference type="ARBA" id="ARBA00022801"/>
    </source>
</evidence>
<dbReference type="GO" id="GO:0008233">
    <property type="term" value="F:peptidase activity"/>
    <property type="evidence" value="ECO:0007669"/>
    <property type="project" value="UniProtKB-KW"/>
</dbReference>
<dbReference type="InterPro" id="IPR001539">
    <property type="entry name" value="Peptidase_U32"/>
</dbReference>
<dbReference type="InterPro" id="IPR009000">
    <property type="entry name" value="Transl_B-barrel_sf"/>
</dbReference>